<dbReference type="AlphaFoldDB" id="A0A8J5H7M9"/>
<feature type="region of interest" description="Disordered" evidence="1">
    <location>
        <begin position="67"/>
        <end position="90"/>
    </location>
</feature>
<reference evidence="3 4" key="1">
    <citation type="submission" date="2020-08" db="EMBL/GenBank/DDBJ databases">
        <title>Plant Genome Project.</title>
        <authorList>
            <person name="Zhang R.-G."/>
        </authorList>
    </citation>
    <scope>NUCLEOTIDE SEQUENCE [LARGE SCALE GENOMIC DNA]</scope>
    <source>
        <tissue evidence="3">Rhizome</tissue>
    </source>
</reference>
<dbReference type="PANTHER" id="PTHR46776">
    <property type="entry name" value="CYCLIN-DEPENDENT KINASE INHIBITOR 4-RELATED"/>
    <property type="match status" value="1"/>
</dbReference>
<keyword evidence="4" id="KW-1185">Reference proteome</keyword>
<evidence type="ECO:0000313" key="3">
    <source>
        <dbReference type="EMBL" id="KAG6522474.1"/>
    </source>
</evidence>
<dbReference type="GO" id="GO:0004861">
    <property type="term" value="F:cyclin-dependent protein serine/threonine kinase inhibitor activity"/>
    <property type="evidence" value="ECO:0007669"/>
    <property type="project" value="InterPro"/>
</dbReference>
<dbReference type="InterPro" id="IPR044275">
    <property type="entry name" value="KRP"/>
</dbReference>
<dbReference type="InterPro" id="IPR003175">
    <property type="entry name" value="CDI_dom"/>
</dbReference>
<dbReference type="EMBL" id="JACMSC010000005">
    <property type="protein sequence ID" value="KAG6522474.1"/>
    <property type="molecule type" value="Genomic_DNA"/>
</dbReference>
<feature type="domain" description="Cyclin-dependent kinase inhibitor" evidence="2">
    <location>
        <begin position="170"/>
        <end position="209"/>
    </location>
</feature>
<name>A0A8J5H7M9_ZINOF</name>
<evidence type="ECO:0000313" key="4">
    <source>
        <dbReference type="Proteomes" id="UP000734854"/>
    </source>
</evidence>
<proteinExistence type="predicted"/>
<sequence length="295" mass="32602">MGKYMRKAKVSGEVAVMEVTHQSALGVRTRARALAAAVAKDSSCDYLVLRSRRLEKPLPPLPACKDSAKASAGPCLRPSSGSAGTGRCSVAEAPPDAEASFGENVLEAEARDRWVNSMNVSDMAAVFRHDRETTPCSLIRNPEAIQTPCSTNRRTNSRGTNRRTETFHQNIPTTQEMEEFFSRAEQLQCQIFVERYNFDPVDDHPLPGRVFTDGSVAVTICYVVKGTQSNLKPNKNFAYNYATYLFNQMDTHLLVRLVLPPTSPMLSGVKLASKLRFSMVGCRRQRPNGDDPAAR</sequence>
<dbReference type="Proteomes" id="UP000734854">
    <property type="component" value="Unassembled WGS sequence"/>
</dbReference>
<dbReference type="GO" id="GO:0051726">
    <property type="term" value="P:regulation of cell cycle"/>
    <property type="evidence" value="ECO:0007669"/>
    <property type="project" value="InterPro"/>
</dbReference>
<dbReference type="GO" id="GO:0005634">
    <property type="term" value="C:nucleus"/>
    <property type="evidence" value="ECO:0007669"/>
    <property type="project" value="InterPro"/>
</dbReference>
<organism evidence="3 4">
    <name type="scientific">Zingiber officinale</name>
    <name type="common">Ginger</name>
    <name type="synonym">Amomum zingiber</name>
    <dbReference type="NCBI Taxonomy" id="94328"/>
    <lineage>
        <taxon>Eukaryota</taxon>
        <taxon>Viridiplantae</taxon>
        <taxon>Streptophyta</taxon>
        <taxon>Embryophyta</taxon>
        <taxon>Tracheophyta</taxon>
        <taxon>Spermatophyta</taxon>
        <taxon>Magnoliopsida</taxon>
        <taxon>Liliopsida</taxon>
        <taxon>Zingiberales</taxon>
        <taxon>Zingiberaceae</taxon>
        <taxon>Zingiber</taxon>
    </lineage>
</organism>
<comment type="caution">
    <text evidence="3">The sequence shown here is derived from an EMBL/GenBank/DDBJ whole genome shotgun (WGS) entry which is preliminary data.</text>
</comment>
<evidence type="ECO:0000259" key="2">
    <source>
        <dbReference type="Pfam" id="PF02234"/>
    </source>
</evidence>
<dbReference type="Pfam" id="PF02234">
    <property type="entry name" value="CDI"/>
    <property type="match status" value="1"/>
</dbReference>
<evidence type="ECO:0000256" key="1">
    <source>
        <dbReference type="SAM" id="MobiDB-lite"/>
    </source>
</evidence>
<gene>
    <name evidence="3" type="ORF">ZIOFF_019614</name>
</gene>
<accession>A0A8J5H7M9</accession>
<protein>
    <recommendedName>
        <fullName evidence="2">Cyclin-dependent kinase inhibitor domain-containing protein</fullName>
    </recommendedName>
</protein>